<dbReference type="OrthoDB" id="7573626at2"/>
<protein>
    <submittedName>
        <fullName evidence="2">Uncharacterized protein</fullName>
    </submittedName>
</protein>
<evidence type="ECO:0000256" key="1">
    <source>
        <dbReference type="SAM" id="Phobius"/>
    </source>
</evidence>
<feature type="transmembrane region" description="Helical" evidence="1">
    <location>
        <begin position="12"/>
        <end position="32"/>
    </location>
</feature>
<accession>A0A4Q1KMU0</accession>
<sequence length="79" mass="8583">MRGILSAVPGPSAIRLMVGTHLLLLIQAALVLWSAPHVDMPLRILVGMVFAIAAGGLVAAIHGGGDERRQDWWRRRHGR</sequence>
<dbReference type="Proteomes" id="UP000290958">
    <property type="component" value="Unassembled WGS sequence"/>
</dbReference>
<dbReference type="AlphaFoldDB" id="A0A4Q1KMU0"/>
<keyword evidence="1" id="KW-0812">Transmembrane</keyword>
<dbReference type="EMBL" id="SBKP01000001">
    <property type="protein sequence ID" value="RXR30760.1"/>
    <property type="molecule type" value="Genomic_DNA"/>
</dbReference>
<keyword evidence="3" id="KW-1185">Reference proteome</keyword>
<feature type="transmembrane region" description="Helical" evidence="1">
    <location>
        <begin position="44"/>
        <end position="65"/>
    </location>
</feature>
<evidence type="ECO:0000313" key="3">
    <source>
        <dbReference type="Proteomes" id="UP000290958"/>
    </source>
</evidence>
<keyword evidence="1" id="KW-0472">Membrane</keyword>
<keyword evidence="1" id="KW-1133">Transmembrane helix</keyword>
<dbReference type="RefSeq" id="WP_129402544.1">
    <property type="nucleotide sequence ID" value="NZ_SBKP01000001.1"/>
</dbReference>
<evidence type="ECO:0000313" key="2">
    <source>
        <dbReference type="EMBL" id="RXR30760.1"/>
    </source>
</evidence>
<gene>
    <name evidence="2" type="ORF">EQG66_00160</name>
</gene>
<name>A0A4Q1KMU0_9SPHN</name>
<organism evidence="2 3">
    <name type="scientific">Sphingobium fluviale</name>
    <dbReference type="NCBI Taxonomy" id="2506423"/>
    <lineage>
        <taxon>Bacteria</taxon>
        <taxon>Pseudomonadati</taxon>
        <taxon>Pseudomonadota</taxon>
        <taxon>Alphaproteobacteria</taxon>
        <taxon>Sphingomonadales</taxon>
        <taxon>Sphingomonadaceae</taxon>
        <taxon>Sphingobium</taxon>
    </lineage>
</organism>
<comment type="caution">
    <text evidence="2">The sequence shown here is derived from an EMBL/GenBank/DDBJ whole genome shotgun (WGS) entry which is preliminary data.</text>
</comment>
<reference evidence="3" key="1">
    <citation type="submission" date="2019-01" db="EMBL/GenBank/DDBJ databases">
        <title>Cytophagaceae bacterium strain CAR-16.</title>
        <authorList>
            <person name="Chen W.-M."/>
        </authorList>
    </citation>
    <scope>NUCLEOTIDE SEQUENCE [LARGE SCALE GENOMIC DNA]</scope>
    <source>
        <strain evidence="3">CHR27</strain>
    </source>
</reference>
<proteinExistence type="predicted"/>